<name>A0A3R9NXS7_9BACT</name>
<dbReference type="EMBL" id="RSDW01000001">
    <property type="protein sequence ID" value="RSL19316.1"/>
    <property type="molecule type" value="Genomic_DNA"/>
</dbReference>
<dbReference type="FunFam" id="1.10.287.130:FF:000001">
    <property type="entry name" value="Two-component sensor histidine kinase"/>
    <property type="match status" value="1"/>
</dbReference>
<keyword evidence="8" id="KW-0812">Transmembrane</keyword>
<dbReference type="InterPro" id="IPR003594">
    <property type="entry name" value="HATPase_dom"/>
</dbReference>
<dbReference type="Gene3D" id="3.30.565.10">
    <property type="entry name" value="Histidine kinase-like ATPase, C-terminal domain"/>
    <property type="match status" value="1"/>
</dbReference>
<dbReference type="CDD" id="cd00075">
    <property type="entry name" value="HATPase"/>
    <property type="match status" value="1"/>
</dbReference>
<keyword evidence="6" id="KW-0902">Two-component regulatory system</keyword>
<dbReference type="InterPro" id="IPR050736">
    <property type="entry name" value="Sensor_HK_Regulatory"/>
</dbReference>
<evidence type="ECO:0000313" key="10">
    <source>
        <dbReference type="EMBL" id="RSL19316.1"/>
    </source>
</evidence>
<keyword evidence="5" id="KW-0418">Kinase</keyword>
<keyword evidence="11" id="KW-1185">Reference proteome</keyword>
<dbReference type="InterPro" id="IPR036890">
    <property type="entry name" value="HATPase_C_sf"/>
</dbReference>
<evidence type="ECO:0000256" key="6">
    <source>
        <dbReference type="ARBA" id="ARBA00023012"/>
    </source>
</evidence>
<dbReference type="InterPro" id="IPR003661">
    <property type="entry name" value="HisK_dim/P_dom"/>
</dbReference>
<dbReference type="PANTHER" id="PTHR43711:SF1">
    <property type="entry name" value="HISTIDINE KINASE 1"/>
    <property type="match status" value="1"/>
</dbReference>
<dbReference type="OrthoDB" id="9813394at2"/>
<keyword evidence="8" id="KW-1133">Transmembrane helix</keyword>
<evidence type="ECO:0000313" key="11">
    <source>
        <dbReference type="Proteomes" id="UP000269669"/>
    </source>
</evidence>
<dbReference type="SUPFAM" id="SSF47384">
    <property type="entry name" value="Homodimeric domain of signal transducing histidine kinase"/>
    <property type="match status" value="1"/>
</dbReference>
<accession>A0A3R9NXS7</accession>
<evidence type="ECO:0000256" key="1">
    <source>
        <dbReference type="ARBA" id="ARBA00000085"/>
    </source>
</evidence>
<dbReference type="InterPro" id="IPR004358">
    <property type="entry name" value="Sig_transdc_His_kin-like_C"/>
</dbReference>
<feature type="transmembrane region" description="Helical" evidence="8">
    <location>
        <begin position="291"/>
        <end position="309"/>
    </location>
</feature>
<dbReference type="FunFam" id="3.30.565.10:FF:000006">
    <property type="entry name" value="Sensor histidine kinase WalK"/>
    <property type="match status" value="1"/>
</dbReference>
<evidence type="ECO:0000256" key="5">
    <source>
        <dbReference type="ARBA" id="ARBA00022777"/>
    </source>
</evidence>
<dbReference type="PANTHER" id="PTHR43711">
    <property type="entry name" value="TWO-COMPONENT HISTIDINE KINASE"/>
    <property type="match status" value="1"/>
</dbReference>
<dbReference type="Pfam" id="PF02518">
    <property type="entry name" value="HATPase_c"/>
    <property type="match status" value="1"/>
</dbReference>
<sequence length="557" mass="62894">MLKPQVRRWSERSRVLVLMLAVMIPASALILVSAYHLRTIQREKAIEAVIQRDYQQVLAIAEKRIVERAYEMTEEARKQFPDMDHSDGLGTFLTTHPEIAHAFVWTGKGDLDFQSQSSRMSDPEFIGEGKKISWDLRNWFDEDSKEYISKLKKIEATEGRRVYMTDHWVPRGDKWQYQTLVLFVPQGSTPERPALSGFIYDTDYLKSTFFPQALNDVLPNQNPSDASHPQPAIMVLTGKDQSPLAASTCWDGGPPEVERAFESVFPGLILGINLHGTTIASISNRFLRSEFLILCALSLLMGGGMILTYRNVARELALAKLKSDFVSNVSHELRTPLALIRLYAETLELGRISNPGKQQEYYKIIRKESERLTSLINNILDFSRIESGKREYSFRETDVADLVRSTLDSYRFEIEQNGFEFEQKIDNNLPQLRVDREAIARSLLNLVNNAVKYSATEKYLGVHLYRNNSVVNLEVVDHGIGIAPKEQPKIFEKFYRVGDPLVHNTKGSGLGLSLVRHIVQAHGGEVAVESAPGRGSKFIITLPVQNLAAQPEEGVSA</sequence>
<keyword evidence="7 8" id="KW-0472">Membrane</keyword>
<dbReference type="AlphaFoldDB" id="A0A3R9NXS7"/>
<dbReference type="Gene3D" id="1.10.287.130">
    <property type="match status" value="1"/>
</dbReference>
<keyword evidence="4" id="KW-0808">Transferase</keyword>
<keyword evidence="3" id="KW-0597">Phosphoprotein</keyword>
<dbReference type="PRINTS" id="PR00344">
    <property type="entry name" value="BCTRLSENSOR"/>
</dbReference>
<evidence type="ECO:0000256" key="3">
    <source>
        <dbReference type="ARBA" id="ARBA00022553"/>
    </source>
</evidence>
<dbReference type="SMART" id="SM00388">
    <property type="entry name" value="HisKA"/>
    <property type="match status" value="1"/>
</dbReference>
<gene>
    <name evidence="10" type="ORF">EDE15_4979</name>
</gene>
<dbReference type="InterPro" id="IPR005467">
    <property type="entry name" value="His_kinase_dom"/>
</dbReference>
<comment type="caution">
    <text evidence="10">The sequence shown here is derived from an EMBL/GenBank/DDBJ whole genome shotgun (WGS) entry which is preliminary data.</text>
</comment>
<dbReference type="SMART" id="SM00387">
    <property type="entry name" value="HATPase_c"/>
    <property type="match status" value="1"/>
</dbReference>
<feature type="transmembrane region" description="Helical" evidence="8">
    <location>
        <begin position="15"/>
        <end position="37"/>
    </location>
</feature>
<evidence type="ECO:0000256" key="7">
    <source>
        <dbReference type="ARBA" id="ARBA00023136"/>
    </source>
</evidence>
<evidence type="ECO:0000256" key="4">
    <source>
        <dbReference type="ARBA" id="ARBA00022679"/>
    </source>
</evidence>
<comment type="catalytic activity">
    <reaction evidence="1">
        <text>ATP + protein L-histidine = ADP + protein N-phospho-L-histidine.</text>
        <dbReference type="EC" id="2.7.13.3"/>
    </reaction>
</comment>
<dbReference type="InterPro" id="IPR036097">
    <property type="entry name" value="HisK_dim/P_sf"/>
</dbReference>
<evidence type="ECO:0000256" key="2">
    <source>
        <dbReference type="ARBA" id="ARBA00012438"/>
    </source>
</evidence>
<dbReference type="CDD" id="cd00082">
    <property type="entry name" value="HisKA"/>
    <property type="match status" value="1"/>
</dbReference>
<organism evidence="10 11">
    <name type="scientific">Edaphobacter aggregans</name>
    <dbReference type="NCBI Taxonomy" id="570835"/>
    <lineage>
        <taxon>Bacteria</taxon>
        <taxon>Pseudomonadati</taxon>
        <taxon>Acidobacteriota</taxon>
        <taxon>Terriglobia</taxon>
        <taxon>Terriglobales</taxon>
        <taxon>Acidobacteriaceae</taxon>
        <taxon>Edaphobacter</taxon>
    </lineage>
</organism>
<dbReference type="SUPFAM" id="SSF55874">
    <property type="entry name" value="ATPase domain of HSP90 chaperone/DNA topoisomerase II/histidine kinase"/>
    <property type="match status" value="1"/>
</dbReference>
<feature type="domain" description="Histidine kinase" evidence="9">
    <location>
        <begin position="328"/>
        <end position="546"/>
    </location>
</feature>
<protein>
    <recommendedName>
        <fullName evidence="2">histidine kinase</fullName>
        <ecNumber evidence="2">2.7.13.3</ecNumber>
    </recommendedName>
</protein>
<dbReference type="GO" id="GO:0000155">
    <property type="term" value="F:phosphorelay sensor kinase activity"/>
    <property type="evidence" value="ECO:0007669"/>
    <property type="project" value="InterPro"/>
</dbReference>
<evidence type="ECO:0000259" key="9">
    <source>
        <dbReference type="PROSITE" id="PS50109"/>
    </source>
</evidence>
<dbReference type="PROSITE" id="PS50109">
    <property type="entry name" value="HIS_KIN"/>
    <property type="match status" value="1"/>
</dbReference>
<dbReference type="Proteomes" id="UP000269669">
    <property type="component" value="Unassembled WGS sequence"/>
</dbReference>
<dbReference type="EC" id="2.7.13.3" evidence="2"/>
<proteinExistence type="predicted"/>
<reference evidence="10 11" key="1">
    <citation type="submission" date="2018-12" db="EMBL/GenBank/DDBJ databases">
        <title>Sequencing of bacterial isolates from soil warming experiment in Harvard Forest, Massachusetts, USA.</title>
        <authorList>
            <person name="Deangelis K."/>
        </authorList>
    </citation>
    <scope>NUCLEOTIDE SEQUENCE [LARGE SCALE GENOMIC DNA]</scope>
    <source>
        <strain evidence="10 11">EB153</strain>
    </source>
</reference>
<evidence type="ECO:0000256" key="8">
    <source>
        <dbReference type="SAM" id="Phobius"/>
    </source>
</evidence>
<dbReference type="Pfam" id="PF00512">
    <property type="entry name" value="HisKA"/>
    <property type="match status" value="1"/>
</dbReference>